<reference evidence="1 2" key="1">
    <citation type="journal article" date="2013" name="BMC Genomics">
        <title>Phylogenetic relationship and virulence inference of Streptococcus Anginosus Group: curated annotation and whole-genome comparative analysis support distinct species designation.</title>
        <authorList>
            <person name="Olson A.B."/>
            <person name="Kent H."/>
            <person name="Sibley C.D."/>
            <person name="Grinwis M.E."/>
            <person name="Mabon P."/>
            <person name="Ouellette C."/>
            <person name="Tyson S."/>
            <person name="Graham M."/>
            <person name="Tyler S.D."/>
            <person name="Van Domselaar G."/>
            <person name="Surette M.G."/>
            <person name="Corbett C.R."/>
        </authorList>
    </citation>
    <scope>NUCLEOTIDE SEQUENCE [LARGE SCALE GENOMIC DNA]</scope>
    <source>
        <strain evidence="1 2">B196</strain>
    </source>
</reference>
<dbReference type="PIRSF" id="PIRSF032209">
    <property type="entry name" value="UCP032209"/>
    <property type="match status" value="1"/>
</dbReference>
<evidence type="ECO:0000313" key="1">
    <source>
        <dbReference type="EMBL" id="AGU75945.1"/>
    </source>
</evidence>
<dbReference type="HOGENOM" id="CLU_097481_0_1_9"/>
<name>T1ZDK6_STRIT</name>
<gene>
    <name evidence="1" type="ORF">SIR_0573</name>
</gene>
<evidence type="ECO:0008006" key="3">
    <source>
        <dbReference type="Google" id="ProtNLM"/>
    </source>
</evidence>
<dbReference type="EMBL" id="CP003857">
    <property type="protein sequence ID" value="AGU75945.1"/>
    <property type="molecule type" value="Genomic_DNA"/>
</dbReference>
<dbReference type="eggNOG" id="COG4333">
    <property type="taxonomic scope" value="Bacteria"/>
</dbReference>
<keyword evidence="2" id="KW-1185">Reference proteome</keyword>
<dbReference type="InterPro" id="IPR012441">
    <property type="entry name" value="DUF1643"/>
</dbReference>
<organism evidence="1 2">
    <name type="scientific">Streptococcus intermedius B196</name>
    <dbReference type="NCBI Taxonomy" id="862967"/>
    <lineage>
        <taxon>Bacteria</taxon>
        <taxon>Bacillati</taxon>
        <taxon>Bacillota</taxon>
        <taxon>Bacilli</taxon>
        <taxon>Lactobacillales</taxon>
        <taxon>Streptococcaceae</taxon>
        <taxon>Streptococcus</taxon>
        <taxon>Streptococcus anginosus group</taxon>
    </lineage>
</organism>
<protein>
    <recommendedName>
        <fullName evidence="3">DUF1643 domain-containing protein</fullName>
    </recommendedName>
</protein>
<dbReference type="Pfam" id="PF07799">
    <property type="entry name" value="DUF1643"/>
    <property type="match status" value="1"/>
</dbReference>
<accession>T1ZDK6</accession>
<evidence type="ECO:0000313" key="2">
    <source>
        <dbReference type="Proteomes" id="UP000016233"/>
    </source>
</evidence>
<dbReference type="InterPro" id="IPR016992">
    <property type="entry name" value="UCP032209"/>
</dbReference>
<dbReference type="Proteomes" id="UP000016233">
    <property type="component" value="Chromosome"/>
</dbReference>
<dbReference type="KEGG" id="sib:SIR_0573"/>
<proteinExistence type="predicted"/>
<dbReference type="AlphaFoldDB" id="T1ZDK6"/>
<sequence>MVVTKKKENKMEKGAILSDNRQYRYCLWRIWDNKKSLVMFIGLNPSTADENHDDRTIKRCIGFAKEWGYGGIYMTNLFAYRSTSPKNLYEVVSPIGDNNDRFISEYADRCKLIIACWGNHGRYLDRSLEVKKLINNLYCLELNNSGEPKHPLYVRKDQQITKFN</sequence>